<feature type="transmembrane region" description="Helical" evidence="6">
    <location>
        <begin position="68"/>
        <end position="88"/>
    </location>
</feature>
<comment type="similarity">
    <text evidence="2">Belongs to the nematode receptor-like protein srd family.</text>
</comment>
<dbReference type="EMBL" id="PDUG01000004">
    <property type="protein sequence ID" value="PIC33212.1"/>
    <property type="molecule type" value="Genomic_DNA"/>
</dbReference>
<evidence type="ECO:0000256" key="2">
    <source>
        <dbReference type="ARBA" id="ARBA00009166"/>
    </source>
</evidence>
<accession>A0A2G5U0Z2</accession>
<dbReference type="OrthoDB" id="5866527at2759"/>
<dbReference type="Proteomes" id="UP000230233">
    <property type="component" value="Chromosome IV"/>
</dbReference>
<reference evidence="8" key="1">
    <citation type="submission" date="2017-10" db="EMBL/GenBank/DDBJ databases">
        <title>Rapid genome shrinkage in a self-fertile nematode reveals novel sperm competition proteins.</title>
        <authorList>
            <person name="Yin D."/>
            <person name="Schwarz E.M."/>
            <person name="Thomas C.G."/>
            <person name="Felde R.L."/>
            <person name="Korf I.F."/>
            <person name="Cutter A.D."/>
            <person name="Schartner C.M."/>
            <person name="Ralston E.J."/>
            <person name="Meyer B.J."/>
            <person name="Haag E.S."/>
        </authorList>
    </citation>
    <scope>NUCLEOTIDE SEQUENCE [LARGE SCALE GENOMIC DNA]</scope>
    <source>
        <strain evidence="8">JU1422</strain>
    </source>
</reference>
<comment type="subcellular location">
    <subcellularLocation>
        <location evidence="1">Membrane</location>
        <topology evidence="1">Multi-pass membrane protein</topology>
    </subcellularLocation>
</comment>
<dbReference type="PANTHER" id="PTHR22945">
    <property type="entry name" value="SERPENTINE RECEPTOR, CLASS D DELTA"/>
    <property type="match status" value="1"/>
</dbReference>
<keyword evidence="3 6" id="KW-0812">Transmembrane</keyword>
<name>A0A2G5U0Z2_9PELO</name>
<feature type="transmembrane region" description="Helical" evidence="6">
    <location>
        <begin position="7"/>
        <end position="28"/>
    </location>
</feature>
<dbReference type="PANTHER" id="PTHR22945:SF27">
    <property type="entry name" value="SERPENTINE RECEPTOR CLASS DELTA-2"/>
    <property type="match status" value="1"/>
</dbReference>
<keyword evidence="4 6" id="KW-1133">Transmembrane helix</keyword>
<feature type="transmembrane region" description="Helical" evidence="6">
    <location>
        <begin position="100"/>
        <end position="119"/>
    </location>
</feature>
<evidence type="ECO:0000256" key="6">
    <source>
        <dbReference type="SAM" id="Phobius"/>
    </source>
</evidence>
<comment type="caution">
    <text evidence="7">The sequence shown here is derived from an EMBL/GenBank/DDBJ whole genome shotgun (WGS) entry which is preliminary data.</text>
</comment>
<evidence type="ECO:0000256" key="3">
    <source>
        <dbReference type="ARBA" id="ARBA00022692"/>
    </source>
</evidence>
<evidence type="ECO:0000313" key="7">
    <source>
        <dbReference type="EMBL" id="PIC33212.1"/>
    </source>
</evidence>
<evidence type="ECO:0000256" key="5">
    <source>
        <dbReference type="ARBA" id="ARBA00023136"/>
    </source>
</evidence>
<protein>
    <recommendedName>
        <fullName evidence="9">Serpentine receptor class gamma</fullName>
    </recommendedName>
</protein>
<gene>
    <name evidence="7" type="primary">Cnig_chr_IV.g13274</name>
    <name evidence="7" type="ORF">B9Z55_013274</name>
</gene>
<evidence type="ECO:0000256" key="1">
    <source>
        <dbReference type="ARBA" id="ARBA00004141"/>
    </source>
</evidence>
<keyword evidence="5 6" id="KW-0472">Membrane</keyword>
<evidence type="ECO:0000256" key="4">
    <source>
        <dbReference type="ARBA" id="ARBA00022989"/>
    </source>
</evidence>
<dbReference type="AlphaFoldDB" id="A0A2G5U0Z2"/>
<dbReference type="STRING" id="1611254.A0A2G5U0Z2"/>
<dbReference type="Pfam" id="PF10317">
    <property type="entry name" value="7TM_GPCR_Srd"/>
    <property type="match status" value="1"/>
</dbReference>
<feature type="transmembrane region" description="Helical" evidence="6">
    <location>
        <begin position="247"/>
        <end position="269"/>
    </location>
</feature>
<feature type="transmembrane region" description="Helical" evidence="6">
    <location>
        <begin position="204"/>
        <end position="227"/>
    </location>
</feature>
<evidence type="ECO:0000313" key="8">
    <source>
        <dbReference type="Proteomes" id="UP000230233"/>
    </source>
</evidence>
<feature type="transmembrane region" description="Helical" evidence="6">
    <location>
        <begin position="161"/>
        <end position="183"/>
    </location>
</feature>
<dbReference type="InterPro" id="IPR019421">
    <property type="entry name" value="7TM_GPCR_serpentine_rcpt_Srd"/>
</dbReference>
<dbReference type="InterPro" id="IPR050920">
    <property type="entry name" value="Nematode_rcpt-like_delta"/>
</dbReference>
<evidence type="ECO:0008006" key="9">
    <source>
        <dbReference type="Google" id="ProtNLM"/>
    </source>
</evidence>
<sequence>MSGNFRSIILAITISDCLSFCGTIMTSARVLPRGDQLFFIFRGLCKYCFKDDLEFRAKFCQTWYTQHMQFYILNHIILIFSYVYRMLVITQPLKQIDRRTLVYSILLIYCPLHFCYFNWVTYMAFQPMELVTRAFAKFEPEIVNSNATYYGIINLSDPSQIVFNILSVSSASVTILVTLLCRWRTIAFTRKYQQSEVVQKLHKSLEMVFSCQTIGPLMSSLASLLYMLVLTQIGASDSTIILYENLIGRPIVVMYIVNPIVTVIFITPYKNAVRGWFRSNSSDAPALMVQSRLTTEAQ</sequence>
<proteinExistence type="inferred from homology"/>
<dbReference type="GO" id="GO:0016020">
    <property type="term" value="C:membrane"/>
    <property type="evidence" value="ECO:0007669"/>
    <property type="project" value="UniProtKB-SubCell"/>
</dbReference>
<organism evidence="7 8">
    <name type="scientific">Caenorhabditis nigoni</name>
    <dbReference type="NCBI Taxonomy" id="1611254"/>
    <lineage>
        <taxon>Eukaryota</taxon>
        <taxon>Metazoa</taxon>
        <taxon>Ecdysozoa</taxon>
        <taxon>Nematoda</taxon>
        <taxon>Chromadorea</taxon>
        <taxon>Rhabditida</taxon>
        <taxon>Rhabditina</taxon>
        <taxon>Rhabditomorpha</taxon>
        <taxon>Rhabditoidea</taxon>
        <taxon>Rhabditidae</taxon>
        <taxon>Peloderinae</taxon>
        <taxon>Caenorhabditis</taxon>
    </lineage>
</organism>
<keyword evidence="8" id="KW-1185">Reference proteome</keyword>